<name>A0A8H6Q0R4_9EURO</name>
<dbReference type="GO" id="GO:0005737">
    <property type="term" value="C:cytoplasm"/>
    <property type="evidence" value="ECO:0007669"/>
    <property type="project" value="UniProtKB-ARBA"/>
</dbReference>
<dbReference type="Pfam" id="PF22749">
    <property type="entry name" value="Arb2"/>
    <property type="match status" value="1"/>
</dbReference>
<comment type="similarity">
    <text evidence="1">Belongs to the universal ribosomal protein uS14 family.</text>
</comment>
<dbReference type="Pfam" id="PF00253">
    <property type="entry name" value="Ribosomal_S14"/>
    <property type="match status" value="1"/>
</dbReference>
<reference evidence="5" key="1">
    <citation type="submission" date="2020-06" db="EMBL/GenBank/DDBJ databases">
        <title>Draft genome sequences of strains closely related to Aspergillus parafelis and Aspergillus hiratsukae.</title>
        <authorList>
            <person name="Dos Santos R.A.C."/>
            <person name="Rivero-Menendez O."/>
            <person name="Steenwyk J.L."/>
            <person name="Mead M.E."/>
            <person name="Goldman G.H."/>
            <person name="Alastruey-Izquierdo A."/>
            <person name="Rokas A."/>
        </authorList>
    </citation>
    <scope>NUCLEOTIDE SEQUENCE</scope>
    <source>
        <strain evidence="5">CNM-CM6106</strain>
    </source>
</reference>
<evidence type="ECO:0000313" key="5">
    <source>
        <dbReference type="EMBL" id="KAF7164336.1"/>
    </source>
</evidence>
<dbReference type="GO" id="GO:0005634">
    <property type="term" value="C:nucleus"/>
    <property type="evidence" value="ECO:0007669"/>
    <property type="project" value="TreeGrafter"/>
</dbReference>
<dbReference type="GO" id="GO:0005840">
    <property type="term" value="C:ribosome"/>
    <property type="evidence" value="ECO:0007669"/>
    <property type="project" value="UniProtKB-KW"/>
</dbReference>
<dbReference type="GO" id="GO:1990904">
    <property type="term" value="C:ribonucleoprotein complex"/>
    <property type="evidence" value="ECO:0007669"/>
    <property type="project" value="UniProtKB-KW"/>
</dbReference>
<dbReference type="AlphaFoldDB" id="A0A8H6Q0R4"/>
<evidence type="ECO:0000256" key="3">
    <source>
        <dbReference type="ARBA" id="ARBA00023274"/>
    </source>
</evidence>
<dbReference type="GO" id="GO:0035197">
    <property type="term" value="F:siRNA binding"/>
    <property type="evidence" value="ECO:0007669"/>
    <property type="project" value="TreeGrafter"/>
</dbReference>
<evidence type="ECO:0000256" key="2">
    <source>
        <dbReference type="ARBA" id="ARBA00022980"/>
    </source>
</evidence>
<feature type="domain" description="Arb2" evidence="4">
    <location>
        <begin position="132"/>
        <end position="423"/>
    </location>
</feature>
<dbReference type="SUPFAM" id="SSF57716">
    <property type="entry name" value="Glucocorticoid receptor-like (DNA-binding domain)"/>
    <property type="match status" value="1"/>
</dbReference>
<gene>
    <name evidence="5" type="ORF">CNMCM6106_000872</name>
</gene>
<evidence type="ECO:0000256" key="1">
    <source>
        <dbReference type="ARBA" id="ARBA00009083"/>
    </source>
</evidence>
<dbReference type="InterPro" id="IPR053858">
    <property type="entry name" value="Arb2_dom"/>
</dbReference>
<protein>
    <recommendedName>
        <fullName evidence="4">Arb2 domain-containing protein</fullName>
    </recommendedName>
</protein>
<dbReference type="GO" id="GO:0003735">
    <property type="term" value="F:structural constituent of ribosome"/>
    <property type="evidence" value="ECO:0007669"/>
    <property type="project" value="InterPro"/>
</dbReference>
<dbReference type="InterPro" id="IPR048263">
    <property type="entry name" value="Arb2"/>
</dbReference>
<dbReference type="GO" id="GO:0031048">
    <property type="term" value="P:regulatory ncRNA-mediated heterochromatin formation"/>
    <property type="evidence" value="ECO:0007669"/>
    <property type="project" value="TreeGrafter"/>
</dbReference>
<dbReference type="InterPro" id="IPR001209">
    <property type="entry name" value="Ribosomal_uS14"/>
</dbReference>
<comment type="caution">
    <text evidence="5">The sequence shown here is derived from an EMBL/GenBank/DDBJ whole genome shotgun (WGS) entry which is preliminary data.</text>
</comment>
<sequence>MSQFRSKRLDLSGFINARVIRDHTKRKVFEQYEPDRQALRYIIRNTTLPQRVRAQAQLQLSQMHAYTRPTQIKNRCVAGGIARSVIRDFRIARGFSRQSFFQGLAQLLRTQATPSLTMFVYRPQDLPQDPVFPADLEKLGYFVNEKDQIRKIADPEQEFQFKINRNDRWNEVQRGAMNECIRTIVSSRLRSLGLITLRLPLSSGPKDPHVPIWVSANLARASRVIVVFGEPIQDHGVWAYRTVGTERIDAGSTVAFARAILGQKSGAGFKDADTALLLANTGQLIWHCGSSRAVTHQTWLALPRSSAVDAPLTMTRRNKIPSNQDWEEHVACVFDEILSARGRLVREDAKIDIIGLSEGGLGAIRYLEAEWDSWRPYISAIALSNPLHHTDIDLVEESPAVPSSFVSFISSRCRAYLLSDKPVGFPLPGSQEYGCNCYSSGEALNTERIMPKAWEDMLGWLAKMYADPSDGEPHLEIKTLDGAASETVAGDGN</sequence>
<dbReference type="PANTHER" id="PTHR21357">
    <property type="entry name" value="FAM172 FAMILY PROTEIN HOMOLOG CG10038"/>
    <property type="match status" value="1"/>
</dbReference>
<proteinExistence type="inferred from homology"/>
<accession>A0A8H6Q0R4</accession>
<evidence type="ECO:0000313" key="6">
    <source>
        <dbReference type="Proteomes" id="UP000662466"/>
    </source>
</evidence>
<organism evidence="5 6">
    <name type="scientific">Aspergillus hiratsukae</name>
    <dbReference type="NCBI Taxonomy" id="1194566"/>
    <lineage>
        <taxon>Eukaryota</taxon>
        <taxon>Fungi</taxon>
        <taxon>Dikarya</taxon>
        <taxon>Ascomycota</taxon>
        <taxon>Pezizomycotina</taxon>
        <taxon>Eurotiomycetes</taxon>
        <taxon>Eurotiomycetidae</taxon>
        <taxon>Eurotiales</taxon>
        <taxon>Aspergillaceae</taxon>
        <taxon>Aspergillus</taxon>
        <taxon>Aspergillus subgen. Fumigati</taxon>
    </lineage>
</organism>
<dbReference type="GO" id="GO:0006412">
    <property type="term" value="P:translation"/>
    <property type="evidence" value="ECO:0007669"/>
    <property type="project" value="InterPro"/>
</dbReference>
<dbReference type="Gene3D" id="1.10.287.1480">
    <property type="match status" value="1"/>
</dbReference>
<keyword evidence="3" id="KW-0687">Ribonucleoprotein</keyword>
<dbReference type="PANTHER" id="PTHR21357:SF4">
    <property type="entry name" value="FAM172 FAMILY PROTEIN HOMOLOG CG10038"/>
    <property type="match status" value="1"/>
</dbReference>
<dbReference type="Proteomes" id="UP000662466">
    <property type="component" value="Unassembled WGS sequence"/>
</dbReference>
<dbReference type="EMBL" id="JACBAF010002192">
    <property type="protein sequence ID" value="KAF7164336.1"/>
    <property type="molecule type" value="Genomic_DNA"/>
</dbReference>
<dbReference type="FunFam" id="1.10.287.1480:FF:000001">
    <property type="entry name" value="30S ribosomal protein S14"/>
    <property type="match status" value="1"/>
</dbReference>
<keyword evidence="2" id="KW-0689">Ribosomal protein</keyword>
<evidence type="ECO:0000259" key="4">
    <source>
        <dbReference type="Pfam" id="PF22749"/>
    </source>
</evidence>